<feature type="compositionally biased region" description="Gly residues" evidence="1">
    <location>
        <begin position="291"/>
        <end position="302"/>
    </location>
</feature>
<dbReference type="AlphaFoldDB" id="A0AAD5TIF2"/>
<organism evidence="2 3">
    <name type="scientific">Geranomyces variabilis</name>
    <dbReference type="NCBI Taxonomy" id="109894"/>
    <lineage>
        <taxon>Eukaryota</taxon>
        <taxon>Fungi</taxon>
        <taxon>Fungi incertae sedis</taxon>
        <taxon>Chytridiomycota</taxon>
        <taxon>Chytridiomycota incertae sedis</taxon>
        <taxon>Chytridiomycetes</taxon>
        <taxon>Spizellomycetales</taxon>
        <taxon>Powellomycetaceae</taxon>
        <taxon>Geranomyces</taxon>
    </lineage>
</organism>
<comment type="caution">
    <text evidence="2">The sequence shown here is derived from an EMBL/GenBank/DDBJ whole genome shotgun (WGS) entry which is preliminary data.</text>
</comment>
<dbReference type="Proteomes" id="UP001212152">
    <property type="component" value="Unassembled WGS sequence"/>
</dbReference>
<feature type="region of interest" description="Disordered" evidence="1">
    <location>
        <begin position="98"/>
        <end position="261"/>
    </location>
</feature>
<keyword evidence="3" id="KW-1185">Reference proteome</keyword>
<evidence type="ECO:0000313" key="2">
    <source>
        <dbReference type="EMBL" id="KAJ3177452.1"/>
    </source>
</evidence>
<reference evidence="2" key="1">
    <citation type="submission" date="2020-05" db="EMBL/GenBank/DDBJ databases">
        <title>Phylogenomic resolution of chytrid fungi.</title>
        <authorList>
            <person name="Stajich J.E."/>
            <person name="Amses K."/>
            <person name="Simmons R."/>
            <person name="Seto K."/>
            <person name="Myers J."/>
            <person name="Bonds A."/>
            <person name="Quandt C.A."/>
            <person name="Barry K."/>
            <person name="Liu P."/>
            <person name="Grigoriev I."/>
            <person name="Longcore J.E."/>
            <person name="James T.Y."/>
        </authorList>
    </citation>
    <scope>NUCLEOTIDE SEQUENCE</scope>
    <source>
        <strain evidence="2">JEL0379</strain>
    </source>
</reference>
<accession>A0AAD5TIF2</accession>
<evidence type="ECO:0000313" key="3">
    <source>
        <dbReference type="Proteomes" id="UP001212152"/>
    </source>
</evidence>
<proteinExistence type="predicted"/>
<dbReference type="EMBL" id="JADGJQ010000033">
    <property type="protein sequence ID" value="KAJ3177452.1"/>
    <property type="molecule type" value="Genomic_DNA"/>
</dbReference>
<feature type="region of interest" description="Disordered" evidence="1">
    <location>
        <begin position="285"/>
        <end position="308"/>
    </location>
</feature>
<feature type="compositionally biased region" description="Low complexity" evidence="1">
    <location>
        <begin position="192"/>
        <end position="213"/>
    </location>
</feature>
<gene>
    <name evidence="2" type="ORF">HDU87_004471</name>
</gene>
<name>A0AAD5TIF2_9FUNG</name>
<sequence length="321" mass="34688">MHRRRHTPQYLSPTFTSRTRAELQRALSGSASTYVEHSGARRTAGAVVMAMTESDKYTLPDPQFEHPAIYPKWWGHREFCADPEDARGRARERWACPRRMVDETTQTAGGGSLPAVGDRASSKPAVSSALVRYHGDDNGPSADTAKDAPATQPVSAKGAQPERHEAAAMQPVRQDQGTSTPHDSPRPPDPSQPRTTMPKTTTSSAKSTRRNNNPPERTGAPPHASVAQPTHHRPPQKRASPLRRPIEISPPRHPNHPHPPTLFDIATAFLDSDVMSRLDLSVLQDLDEDSGGGGDGGDGGVYEKGAGARWQDLPAVITASG</sequence>
<evidence type="ECO:0000256" key="1">
    <source>
        <dbReference type="SAM" id="MobiDB-lite"/>
    </source>
</evidence>
<protein>
    <submittedName>
        <fullName evidence="2">Uncharacterized protein</fullName>
    </submittedName>
</protein>